<organism evidence="2 3">
    <name type="scientific">Piscibacillus halophilus</name>
    <dbReference type="NCBI Taxonomy" id="571933"/>
    <lineage>
        <taxon>Bacteria</taxon>
        <taxon>Bacillati</taxon>
        <taxon>Bacillota</taxon>
        <taxon>Bacilli</taxon>
        <taxon>Bacillales</taxon>
        <taxon>Bacillaceae</taxon>
        <taxon>Piscibacillus</taxon>
    </lineage>
</organism>
<dbReference type="STRING" id="571933.SAMN05216362_1417"/>
<dbReference type="Proteomes" id="UP000199427">
    <property type="component" value="Unassembled WGS sequence"/>
</dbReference>
<keyword evidence="1" id="KW-1133">Transmembrane helix</keyword>
<name>A0A1H9KUK2_9BACI</name>
<dbReference type="AlphaFoldDB" id="A0A1H9KUK2"/>
<evidence type="ECO:0000256" key="1">
    <source>
        <dbReference type="SAM" id="Phobius"/>
    </source>
</evidence>
<evidence type="ECO:0000313" key="3">
    <source>
        <dbReference type="Proteomes" id="UP000199427"/>
    </source>
</evidence>
<protein>
    <submittedName>
        <fullName evidence="2">Uncharacterized protein</fullName>
    </submittedName>
</protein>
<feature type="transmembrane region" description="Helical" evidence="1">
    <location>
        <begin position="12"/>
        <end position="30"/>
    </location>
</feature>
<keyword evidence="1" id="KW-0472">Membrane</keyword>
<proteinExistence type="predicted"/>
<evidence type="ECO:0000313" key="2">
    <source>
        <dbReference type="EMBL" id="SER02810.1"/>
    </source>
</evidence>
<accession>A0A1H9KUK2</accession>
<dbReference type="EMBL" id="FOES01000041">
    <property type="protein sequence ID" value="SER02810.1"/>
    <property type="molecule type" value="Genomic_DNA"/>
</dbReference>
<keyword evidence="1" id="KW-0812">Transmembrane</keyword>
<gene>
    <name evidence="2" type="ORF">SAMN05216362_1417</name>
</gene>
<reference evidence="2 3" key="1">
    <citation type="submission" date="2016-10" db="EMBL/GenBank/DDBJ databases">
        <authorList>
            <person name="de Groot N.N."/>
        </authorList>
    </citation>
    <scope>NUCLEOTIDE SEQUENCE [LARGE SCALE GENOMIC DNA]</scope>
    <source>
        <strain evidence="2 3">DSM 21633</strain>
    </source>
</reference>
<keyword evidence="3" id="KW-1185">Reference proteome</keyword>
<sequence length="36" mass="4223">MDEFSLSFGTWFWLFVPMSLVVILSLISMLKERGNK</sequence>